<feature type="compositionally biased region" description="Low complexity" evidence="1">
    <location>
        <begin position="219"/>
        <end position="235"/>
    </location>
</feature>
<proteinExistence type="predicted"/>
<evidence type="ECO:0008006" key="3">
    <source>
        <dbReference type="Google" id="ProtNLM"/>
    </source>
</evidence>
<accession>A0AB39BMD5</accession>
<dbReference type="RefSeq" id="WP_368499654.1">
    <property type="nucleotide sequence ID" value="NZ_CP162511.1"/>
</dbReference>
<dbReference type="AlphaFoldDB" id="A0AB39BMD5"/>
<dbReference type="EMBL" id="CP162511">
    <property type="protein sequence ID" value="XDI07280.1"/>
    <property type="molecule type" value="Genomic_DNA"/>
</dbReference>
<sequence>MRSDPRPLVAGYRLLEVVSVGMRATVYLARREGREGRAEGEVVVLKVAMTRGRHARAADGAAAGPWAGAEVEVLRARPLERMPRLIEVVDGGARGAPPTAVVMTRCAGVPLEALLGRHGCGFDGVGESLRELVQTLHAAGFAHGGIDGSSVLLEGSGRVSLVGFGRSVASTYPRFERMRARDLDALTALAAAVGAPVARVVPLSGRAAAPRVGPGGGPATVATPGGAAPPATTPADDPSAEGARRGGGTWVEEARRCGGTWVEEVRRGGGTALEVSSDPGVGVGGAAFVEQARVGFTRAGAGEWVWEEAVVEEERREPSMAEAIDPAWEAVVALADVVRRAVRRKVRSSRRELVSTRRRKLLVGGVVGAVVVTAAVCGLLPGRSAGETAAVEGGATAHQSAAVGEPTVSGTATPESGAGANPVLDGMPASEPPATSLPSPPPAPLSPPTNSVPTASAPGGDPVKAAADEVASWGARLEGARVDEELGGAVIVAGQLVSTGAAGEETTKPVSLLVVRSETGWKVRPIDASRDDPG</sequence>
<name>A0AB39BMD5_9MICO</name>
<feature type="region of interest" description="Disordered" evidence="1">
    <location>
        <begin position="396"/>
        <end position="464"/>
    </location>
</feature>
<feature type="region of interest" description="Disordered" evidence="1">
    <location>
        <begin position="207"/>
        <end position="247"/>
    </location>
</feature>
<feature type="compositionally biased region" description="Low complexity" evidence="1">
    <location>
        <begin position="428"/>
        <end position="437"/>
    </location>
</feature>
<evidence type="ECO:0000256" key="1">
    <source>
        <dbReference type="SAM" id="MobiDB-lite"/>
    </source>
</evidence>
<protein>
    <recommendedName>
        <fullName evidence="3">Protein kinase domain-containing protein</fullName>
    </recommendedName>
</protein>
<reference evidence="2" key="1">
    <citation type="submission" date="2024-05" db="EMBL/GenBank/DDBJ databases">
        <title>Herbiconiux sp. A18JL235.</title>
        <authorList>
            <person name="Zhang G."/>
        </authorList>
    </citation>
    <scope>NUCLEOTIDE SEQUENCE</scope>
    <source>
        <strain evidence="2">A18JL235</strain>
    </source>
</reference>
<evidence type="ECO:0000313" key="2">
    <source>
        <dbReference type="EMBL" id="XDI07280.1"/>
    </source>
</evidence>
<dbReference type="SUPFAM" id="SSF56112">
    <property type="entry name" value="Protein kinase-like (PK-like)"/>
    <property type="match status" value="1"/>
</dbReference>
<organism evidence="2">
    <name type="scientific">Herbiconiux sp. A18JL235</name>
    <dbReference type="NCBI Taxonomy" id="3152363"/>
    <lineage>
        <taxon>Bacteria</taxon>
        <taxon>Bacillati</taxon>
        <taxon>Actinomycetota</taxon>
        <taxon>Actinomycetes</taxon>
        <taxon>Micrococcales</taxon>
        <taxon>Microbacteriaceae</taxon>
        <taxon>Herbiconiux</taxon>
    </lineage>
</organism>
<dbReference type="InterPro" id="IPR011009">
    <property type="entry name" value="Kinase-like_dom_sf"/>
</dbReference>
<gene>
    <name evidence="2" type="ORF">ABFY20_09325</name>
</gene>
<feature type="compositionally biased region" description="Pro residues" evidence="1">
    <location>
        <begin position="438"/>
        <end position="447"/>
    </location>
</feature>